<comment type="caution">
    <text evidence="6">The sequence shown here is derived from an EMBL/GenBank/DDBJ whole genome shotgun (WGS) entry which is preliminary data.</text>
</comment>
<dbReference type="Proteomes" id="UP000298030">
    <property type="component" value="Unassembled WGS sequence"/>
</dbReference>
<name>A0A4Y7U0Q8_COPMI</name>
<sequence>MATPRTASTVTVYSGGVPGNMQEESRRNSRNEEAVSAQEGSNGSGHWDEKAPTAGCKHDDEKKVAEVKTEESSQGGWKDEDITFPDGGFRAWMVVAGAMCCTFSTFGFANTWGVFQSYYETDLLSNTSPSTIAWIGSIQYALVFIPGVVTGRLVDLGYFRIPFSVGTAFVIIATFLIAQCTKYWQFLLCQGIFLGLGAGICFGATLPVVGHWFSKRRGLALGLTAFGSSCGGTVYPIAARQLIPRVGFPWTIRILGFMIVATLGFSNLTLARRLPPKNMPGGIFNVGVFKNAAFSIYCTSAFVCFLGIYTVLTYIDVAATRIGISPEFSFYLVSIANASAGPSRVLTGILADRFGAVNVIVPMTWIAAALTFAWPYATTQSSLIAIAVLYGLSNAAFVSSFNMPLYEMGEMGDVGRRIGTVMMFSAVGALVGPPISGAINRKTGGLEAVSYYAGESGF</sequence>
<dbReference type="Gene3D" id="1.20.1250.20">
    <property type="entry name" value="MFS general substrate transporter like domains"/>
    <property type="match status" value="2"/>
</dbReference>
<feature type="transmembrane region" description="Helical" evidence="4">
    <location>
        <begin position="292"/>
        <end position="316"/>
    </location>
</feature>
<comment type="subcellular location">
    <subcellularLocation>
        <location evidence="1">Membrane</location>
        <topology evidence="1">Multi-pass membrane protein</topology>
    </subcellularLocation>
</comment>
<feature type="compositionally biased region" description="Basic and acidic residues" evidence="3">
    <location>
        <begin position="46"/>
        <end position="62"/>
    </location>
</feature>
<feature type="transmembrane region" description="Helical" evidence="4">
    <location>
        <begin position="383"/>
        <end position="406"/>
    </location>
</feature>
<dbReference type="InterPro" id="IPR011701">
    <property type="entry name" value="MFS"/>
</dbReference>
<evidence type="ECO:0000256" key="3">
    <source>
        <dbReference type="SAM" id="MobiDB-lite"/>
    </source>
</evidence>
<dbReference type="OrthoDB" id="6509908at2759"/>
<organism evidence="6 7">
    <name type="scientific">Coprinellus micaceus</name>
    <name type="common">Glistening ink-cap mushroom</name>
    <name type="synonym">Coprinus micaceus</name>
    <dbReference type="NCBI Taxonomy" id="71717"/>
    <lineage>
        <taxon>Eukaryota</taxon>
        <taxon>Fungi</taxon>
        <taxon>Dikarya</taxon>
        <taxon>Basidiomycota</taxon>
        <taxon>Agaricomycotina</taxon>
        <taxon>Agaricomycetes</taxon>
        <taxon>Agaricomycetidae</taxon>
        <taxon>Agaricales</taxon>
        <taxon>Agaricineae</taxon>
        <taxon>Psathyrellaceae</taxon>
        <taxon>Coprinellus</taxon>
    </lineage>
</organism>
<dbReference type="InterPro" id="IPR050327">
    <property type="entry name" value="Proton-linked_MCT"/>
</dbReference>
<dbReference type="Pfam" id="PF07690">
    <property type="entry name" value="MFS_1"/>
    <property type="match status" value="1"/>
</dbReference>
<feature type="transmembrane region" description="Helical" evidence="4">
    <location>
        <begin position="354"/>
        <end position="377"/>
    </location>
</feature>
<dbReference type="STRING" id="71717.A0A4Y7U0Q8"/>
<dbReference type="InterPro" id="IPR020846">
    <property type="entry name" value="MFS_dom"/>
</dbReference>
<feature type="region of interest" description="Disordered" evidence="3">
    <location>
        <begin position="1"/>
        <end position="62"/>
    </location>
</feature>
<evidence type="ECO:0000256" key="2">
    <source>
        <dbReference type="ARBA" id="ARBA00006727"/>
    </source>
</evidence>
<proteinExistence type="inferred from homology"/>
<evidence type="ECO:0000256" key="4">
    <source>
        <dbReference type="SAM" id="Phobius"/>
    </source>
</evidence>
<dbReference type="EMBL" id="QPFP01000001">
    <property type="protein sequence ID" value="TEB39409.1"/>
    <property type="molecule type" value="Genomic_DNA"/>
</dbReference>
<accession>A0A4Y7U0Q8</accession>
<dbReference type="SUPFAM" id="SSF103473">
    <property type="entry name" value="MFS general substrate transporter"/>
    <property type="match status" value="1"/>
</dbReference>
<feature type="transmembrane region" description="Helical" evidence="4">
    <location>
        <begin position="250"/>
        <end position="271"/>
    </location>
</feature>
<feature type="transmembrane region" description="Helical" evidence="4">
    <location>
        <begin position="158"/>
        <end position="177"/>
    </location>
</feature>
<keyword evidence="7" id="KW-1185">Reference proteome</keyword>
<feature type="compositionally biased region" description="Basic and acidic residues" evidence="3">
    <location>
        <begin position="23"/>
        <end position="33"/>
    </location>
</feature>
<feature type="transmembrane region" description="Helical" evidence="4">
    <location>
        <begin position="218"/>
        <end position="238"/>
    </location>
</feature>
<keyword evidence="4" id="KW-0812">Transmembrane</keyword>
<dbReference type="GO" id="GO:0022857">
    <property type="term" value="F:transmembrane transporter activity"/>
    <property type="evidence" value="ECO:0007669"/>
    <property type="project" value="InterPro"/>
</dbReference>
<dbReference type="PROSITE" id="PS50850">
    <property type="entry name" value="MFS"/>
    <property type="match status" value="1"/>
</dbReference>
<reference evidence="6 7" key="1">
    <citation type="journal article" date="2019" name="Nat. Ecol. Evol.">
        <title>Megaphylogeny resolves global patterns of mushroom evolution.</title>
        <authorList>
            <person name="Varga T."/>
            <person name="Krizsan K."/>
            <person name="Foldi C."/>
            <person name="Dima B."/>
            <person name="Sanchez-Garcia M."/>
            <person name="Sanchez-Ramirez S."/>
            <person name="Szollosi G.J."/>
            <person name="Szarkandi J.G."/>
            <person name="Papp V."/>
            <person name="Albert L."/>
            <person name="Andreopoulos W."/>
            <person name="Angelini C."/>
            <person name="Antonin V."/>
            <person name="Barry K.W."/>
            <person name="Bougher N.L."/>
            <person name="Buchanan P."/>
            <person name="Buyck B."/>
            <person name="Bense V."/>
            <person name="Catcheside P."/>
            <person name="Chovatia M."/>
            <person name="Cooper J."/>
            <person name="Damon W."/>
            <person name="Desjardin D."/>
            <person name="Finy P."/>
            <person name="Geml J."/>
            <person name="Haridas S."/>
            <person name="Hughes K."/>
            <person name="Justo A."/>
            <person name="Karasinski D."/>
            <person name="Kautmanova I."/>
            <person name="Kiss B."/>
            <person name="Kocsube S."/>
            <person name="Kotiranta H."/>
            <person name="LaButti K.M."/>
            <person name="Lechner B.E."/>
            <person name="Liimatainen K."/>
            <person name="Lipzen A."/>
            <person name="Lukacs Z."/>
            <person name="Mihaltcheva S."/>
            <person name="Morgado L.N."/>
            <person name="Niskanen T."/>
            <person name="Noordeloos M.E."/>
            <person name="Ohm R.A."/>
            <person name="Ortiz-Santana B."/>
            <person name="Ovrebo C."/>
            <person name="Racz N."/>
            <person name="Riley R."/>
            <person name="Savchenko A."/>
            <person name="Shiryaev A."/>
            <person name="Soop K."/>
            <person name="Spirin V."/>
            <person name="Szebenyi C."/>
            <person name="Tomsovsky M."/>
            <person name="Tulloss R.E."/>
            <person name="Uehling J."/>
            <person name="Grigoriev I.V."/>
            <person name="Vagvolgyi C."/>
            <person name="Papp T."/>
            <person name="Martin F.M."/>
            <person name="Miettinen O."/>
            <person name="Hibbett D.S."/>
            <person name="Nagy L.G."/>
        </authorList>
    </citation>
    <scope>NUCLEOTIDE SEQUENCE [LARGE SCALE GENOMIC DNA]</scope>
    <source>
        <strain evidence="6 7">FP101781</strain>
    </source>
</reference>
<feature type="compositionally biased region" description="Polar residues" evidence="3">
    <location>
        <begin position="1"/>
        <end position="12"/>
    </location>
</feature>
<keyword evidence="4" id="KW-0472">Membrane</keyword>
<feature type="transmembrane region" description="Helical" evidence="4">
    <location>
        <begin position="418"/>
        <end position="439"/>
    </location>
</feature>
<dbReference type="GO" id="GO:0016020">
    <property type="term" value="C:membrane"/>
    <property type="evidence" value="ECO:0007669"/>
    <property type="project" value="UniProtKB-SubCell"/>
</dbReference>
<evidence type="ECO:0000313" key="7">
    <source>
        <dbReference type="Proteomes" id="UP000298030"/>
    </source>
</evidence>
<dbReference type="InterPro" id="IPR036259">
    <property type="entry name" value="MFS_trans_sf"/>
</dbReference>
<comment type="similarity">
    <text evidence="2">Belongs to the major facilitator superfamily. Monocarboxylate porter (TC 2.A.1.13) family.</text>
</comment>
<dbReference type="AlphaFoldDB" id="A0A4Y7U0Q8"/>
<dbReference type="PANTHER" id="PTHR11360:SF234">
    <property type="entry name" value="MFS-TYPE TRANSPORTER DBAD-RELATED"/>
    <property type="match status" value="1"/>
</dbReference>
<protein>
    <submittedName>
        <fullName evidence="6">MFS general substrate transporter</fullName>
    </submittedName>
</protein>
<dbReference type="PANTHER" id="PTHR11360">
    <property type="entry name" value="MONOCARBOXYLATE TRANSPORTER"/>
    <property type="match status" value="1"/>
</dbReference>
<evidence type="ECO:0000259" key="5">
    <source>
        <dbReference type="PROSITE" id="PS50850"/>
    </source>
</evidence>
<feature type="domain" description="Major facilitator superfamily (MFS) profile" evidence="5">
    <location>
        <begin position="293"/>
        <end position="458"/>
    </location>
</feature>
<keyword evidence="4" id="KW-1133">Transmembrane helix</keyword>
<feature type="transmembrane region" description="Helical" evidence="4">
    <location>
        <begin position="132"/>
        <end position="151"/>
    </location>
</feature>
<gene>
    <name evidence="6" type="ORF">FA13DRAFT_902</name>
</gene>
<feature type="transmembrane region" description="Helical" evidence="4">
    <location>
        <begin position="183"/>
        <end position="206"/>
    </location>
</feature>
<evidence type="ECO:0000313" key="6">
    <source>
        <dbReference type="EMBL" id="TEB39409.1"/>
    </source>
</evidence>
<evidence type="ECO:0000256" key="1">
    <source>
        <dbReference type="ARBA" id="ARBA00004141"/>
    </source>
</evidence>
<feature type="transmembrane region" description="Helical" evidence="4">
    <location>
        <begin position="91"/>
        <end position="112"/>
    </location>
</feature>